<reference evidence="2 3" key="1">
    <citation type="submission" date="2023-07" db="EMBL/GenBank/DDBJ databases">
        <title>Genomic Encyclopedia of Type Strains, Phase IV (KMG-IV): sequencing the most valuable type-strain genomes for metagenomic binning, comparative biology and taxonomic classification.</title>
        <authorList>
            <person name="Goeker M."/>
        </authorList>
    </citation>
    <scope>NUCLEOTIDE SEQUENCE [LARGE SCALE GENOMIC DNA]</scope>
    <source>
        <strain evidence="2 3">DSM 22170</strain>
    </source>
</reference>
<evidence type="ECO:0000313" key="2">
    <source>
        <dbReference type="EMBL" id="MDR6242751.1"/>
    </source>
</evidence>
<protein>
    <recommendedName>
        <fullName evidence="1">DUF6602 domain-containing protein</fullName>
    </recommendedName>
</protein>
<keyword evidence="3" id="KW-1185">Reference proteome</keyword>
<evidence type="ECO:0000313" key="3">
    <source>
        <dbReference type="Proteomes" id="UP001185028"/>
    </source>
</evidence>
<dbReference type="EMBL" id="JAVDQH010000002">
    <property type="protein sequence ID" value="MDR6242751.1"/>
    <property type="molecule type" value="Genomic_DNA"/>
</dbReference>
<dbReference type="InterPro" id="IPR046537">
    <property type="entry name" value="DUF6602"/>
</dbReference>
<organism evidence="2 3">
    <name type="scientific">Paenibacillus hunanensis</name>
    <dbReference type="NCBI Taxonomy" id="539262"/>
    <lineage>
        <taxon>Bacteria</taxon>
        <taxon>Bacillati</taxon>
        <taxon>Bacillota</taxon>
        <taxon>Bacilli</taxon>
        <taxon>Bacillales</taxon>
        <taxon>Paenibacillaceae</taxon>
        <taxon>Paenibacillus</taxon>
    </lineage>
</organism>
<gene>
    <name evidence="2" type="ORF">JOC58_000635</name>
</gene>
<dbReference type="RefSeq" id="WP_188774250.1">
    <property type="nucleotide sequence ID" value="NZ_BMMB01000002.1"/>
</dbReference>
<dbReference type="CDD" id="cd21173">
    <property type="entry name" value="NucC-like"/>
    <property type="match status" value="1"/>
</dbReference>
<dbReference type="Pfam" id="PF20247">
    <property type="entry name" value="DUF6602"/>
    <property type="match status" value="1"/>
</dbReference>
<comment type="caution">
    <text evidence="2">The sequence shown here is derived from an EMBL/GenBank/DDBJ whole genome shotgun (WGS) entry which is preliminary data.</text>
</comment>
<evidence type="ECO:0000259" key="1">
    <source>
        <dbReference type="Pfam" id="PF20247"/>
    </source>
</evidence>
<proteinExistence type="predicted"/>
<dbReference type="Proteomes" id="UP001185028">
    <property type="component" value="Unassembled WGS sequence"/>
</dbReference>
<name>A0ABU1IU57_9BACL</name>
<feature type="domain" description="DUF6602" evidence="1">
    <location>
        <begin position="42"/>
        <end position="130"/>
    </location>
</feature>
<sequence length="293" mass="33670">MSEVNKNKKLEPDMRTINEIIDNYVEMESSQVSQLLFKFKPHGTTIGGFREDIWSELFTQIVPKKFVVEQSVFIIDSKGHVSPEVDLAILDEMYTPYIFRKGRLKFIPIEAVAVAIECKSLSASYGSLETWTSTIKNMETSRQSIARINGNIVTGDTGDVPQTQTSTRPILIYCCLGDAHNTNMNLFDFTLQVDLESKKIKIHRNEGIDKLREWYYALNHNDTTVDESLKHDPKSKLDASIDDYQVKRIINNEETEVSLLSFTFQLNQLLMLINNPMWFPHKAYVDLFNKTNS</sequence>
<accession>A0ABU1IU57</accession>